<evidence type="ECO:0000313" key="3">
    <source>
        <dbReference type="Proteomes" id="UP000013750"/>
    </source>
</evidence>
<dbReference type="RefSeq" id="WP_010780037.1">
    <property type="nucleotide sequence ID" value="NZ_ASWH01000001.1"/>
</dbReference>
<organism evidence="1 3">
    <name type="scientific">Enterococcus gilvus ATCC BAA-350</name>
    <dbReference type="NCBI Taxonomy" id="1158614"/>
    <lineage>
        <taxon>Bacteria</taxon>
        <taxon>Bacillati</taxon>
        <taxon>Bacillota</taxon>
        <taxon>Bacilli</taxon>
        <taxon>Lactobacillales</taxon>
        <taxon>Enterococcaceae</taxon>
        <taxon>Enterococcus</taxon>
    </lineage>
</organism>
<accession>R2VIF4</accession>
<sequence>MGLRDLANEVLAGFNPKTDDPNAGGFDGLPDGEYDVALEKVEHKIFQSGWEALSFSNEVTTGEASGRKEMINLGFDENAVPAFVLQKNIKLVGKLASVVGLQLTEEDWDDEETLAAAFQDAIGSQFVLTITSTPNKKDPSKPYKNYDFIPYDDPAATADIPDDELPY</sequence>
<dbReference type="PATRIC" id="fig|1158614.3.peg.1632"/>
<dbReference type="Proteomes" id="UP000013750">
    <property type="component" value="Unassembled WGS sequence"/>
</dbReference>
<keyword evidence="4" id="KW-1185">Reference proteome</keyword>
<comment type="caution">
    <text evidence="1">The sequence shown here is derived from an EMBL/GenBank/DDBJ whole genome shotgun (WGS) entry which is preliminary data.</text>
</comment>
<protein>
    <recommendedName>
        <fullName evidence="5">DUF669 domain-containing protein</fullName>
    </recommendedName>
</protein>
<evidence type="ECO:0000313" key="2">
    <source>
        <dbReference type="EMBL" id="EOW83020.1"/>
    </source>
</evidence>
<reference evidence="2 4" key="2">
    <citation type="submission" date="2013-03" db="EMBL/GenBank/DDBJ databases">
        <title>The Genome Sequence of Enterococcus gilvus ATCC BAA-350 (PacBio/Illumina hybrid assembly).</title>
        <authorList>
            <consortium name="The Broad Institute Genomics Platform"/>
            <consortium name="The Broad Institute Genome Sequencing Center for Infectious Disease"/>
            <person name="Earl A."/>
            <person name="Russ C."/>
            <person name="Gilmore M."/>
            <person name="Surin D."/>
            <person name="Walker B."/>
            <person name="Young S."/>
            <person name="Zeng Q."/>
            <person name="Gargeya S."/>
            <person name="Fitzgerald M."/>
            <person name="Haas B."/>
            <person name="Abouelleil A."/>
            <person name="Allen A.W."/>
            <person name="Alvarado L."/>
            <person name="Arachchi H.M."/>
            <person name="Berlin A.M."/>
            <person name="Chapman S.B."/>
            <person name="Gainer-Dewar J."/>
            <person name="Goldberg J."/>
            <person name="Griggs A."/>
            <person name="Gujja S."/>
            <person name="Hansen M."/>
            <person name="Howarth C."/>
            <person name="Imamovic A."/>
            <person name="Ireland A."/>
            <person name="Larimer J."/>
            <person name="McCowan C."/>
            <person name="Murphy C."/>
            <person name="Pearson M."/>
            <person name="Poon T.W."/>
            <person name="Priest M."/>
            <person name="Roberts A."/>
            <person name="Saif S."/>
            <person name="Shea T."/>
            <person name="Sisk P."/>
            <person name="Sykes S."/>
            <person name="Wortman J."/>
            <person name="Nusbaum C."/>
            <person name="Birren B."/>
        </authorList>
    </citation>
    <scope>NUCLEOTIDE SEQUENCE [LARGE SCALE GENOMIC DNA]</scope>
    <source>
        <strain evidence="2 4">ATCC BAA-350</strain>
    </source>
</reference>
<evidence type="ECO:0008006" key="5">
    <source>
        <dbReference type="Google" id="ProtNLM"/>
    </source>
</evidence>
<dbReference type="HOGENOM" id="CLU_135076_0_0_9"/>
<name>R2VIF4_9ENTE</name>
<evidence type="ECO:0000313" key="4">
    <source>
        <dbReference type="Proteomes" id="UP000014160"/>
    </source>
</evidence>
<dbReference type="EMBL" id="ASWH01000001">
    <property type="protein sequence ID" value="EOW83020.1"/>
    <property type="molecule type" value="Genomic_DNA"/>
</dbReference>
<proteinExistence type="predicted"/>
<evidence type="ECO:0000313" key="1">
    <source>
        <dbReference type="EMBL" id="EOI57406.1"/>
    </source>
</evidence>
<dbReference type="OrthoDB" id="2223458at2"/>
<gene>
    <name evidence="2" type="ORF">I592_02345</name>
    <name evidence="1" type="ORF">UKC_01622</name>
</gene>
<dbReference type="eggNOG" id="ENOG5030A55">
    <property type="taxonomic scope" value="Bacteria"/>
</dbReference>
<reference evidence="1 3" key="1">
    <citation type="submission" date="2013-02" db="EMBL/GenBank/DDBJ databases">
        <title>The Genome Sequence of Enterococcus gilvus ATCC BAA-350.</title>
        <authorList>
            <consortium name="The Broad Institute Genome Sequencing Platform"/>
            <consortium name="The Broad Institute Genome Sequencing Center for Infectious Disease"/>
            <person name="Earl A.M."/>
            <person name="Gilmore M.S."/>
            <person name="Lebreton F."/>
            <person name="Walker B."/>
            <person name="Young S.K."/>
            <person name="Zeng Q."/>
            <person name="Gargeya S."/>
            <person name="Fitzgerald M."/>
            <person name="Haas B."/>
            <person name="Abouelleil A."/>
            <person name="Alvarado L."/>
            <person name="Arachchi H.M."/>
            <person name="Berlin A.M."/>
            <person name="Chapman S.B."/>
            <person name="Dewar J."/>
            <person name="Goldberg J."/>
            <person name="Griggs A."/>
            <person name="Gujja S."/>
            <person name="Hansen M."/>
            <person name="Howarth C."/>
            <person name="Imamovic A."/>
            <person name="Larimer J."/>
            <person name="McCowan C."/>
            <person name="Murphy C."/>
            <person name="Neiman D."/>
            <person name="Pearson M."/>
            <person name="Priest M."/>
            <person name="Roberts A."/>
            <person name="Saif S."/>
            <person name="Shea T."/>
            <person name="Sisk P."/>
            <person name="Sykes S."/>
            <person name="Wortman J."/>
            <person name="Nusbaum C."/>
            <person name="Birren B."/>
        </authorList>
    </citation>
    <scope>NUCLEOTIDE SEQUENCE [LARGE SCALE GENOMIC DNA]</scope>
    <source>
        <strain evidence="1 3">ATCC BAA-350</strain>
    </source>
</reference>
<dbReference type="EMBL" id="AJDQ01000006">
    <property type="protein sequence ID" value="EOI57406.1"/>
    <property type="molecule type" value="Genomic_DNA"/>
</dbReference>
<dbReference type="Proteomes" id="UP000014160">
    <property type="component" value="Unassembled WGS sequence"/>
</dbReference>
<dbReference type="AlphaFoldDB" id="R2VIF4"/>